<dbReference type="Gene3D" id="3.30.700.10">
    <property type="entry name" value="Glycoprotein, Type 4 Pilin"/>
    <property type="match status" value="1"/>
</dbReference>
<dbReference type="Proteomes" id="UP000236173">
    <property type="component" value="Unassembled WGS sequence"/>
</dbReference>
<feature type="transmembrane region" description="Helical" evidence="6">
    <location>
        <begin position="21"/>
        <end position="46"/>
    </location>
</feature>
<comment type="subcellular location">
    <subcellularLocation>
        <location evidence="1">Membrane</location>
        <topology evidence="1">Single-pass membrane protein</topology>
    </subcellularLocation>
</comment>
<accession>A0A2H5XD54</accession>
<evidence type="ECO:0000256" key="5">
    <source>
        <dbReference type="ARBA" id="ARBA00023136"/>
    </source>
</evidence>
<dbReference type="NCBIfam" id="TIGR02532">
    <property type="entry name" value="IV_pilin_GFxxxE"/>
    <property type="match status" value="1"/>
</dbReference>
<dbReference type="Pfam" id="PF07963">
    <property type="entry name" value="N_methyl"/>
    <property type="match status" value="1"/>
</dbReference>
<dbReference type="Pfam" id="PF07596">
    <property type="entry name" value="SBP_bac_10"/>
    <property type="match status" value="1"/>
</dbReference>
<evidence type="ECO:0000313" key="9">
    <source>
        <dbReference type="Proteomes" id="UP000236173"/>
    </source>
</evidence>
<keyword evidence="2" id="KW-0488">Methylation</keyword>
<dbReference type="InterPro" id="IPR045584">
    <property type="entry name" value="Pilin-like"/>
</dbReference>
<evidence type="ECO:0000256" key="4">
    <source>
        <dbReference type="ARBA" id="ARBA00022989"/>
    </source>
</evidence>
<dbReference type="SUPFAM" id="SSF54523">
    <property type="entry name" value="Pili subunits"/>
    <property type="match status" value="1"/>
</dbReference>
<dbReference type="InterPro" id="IPR012902">
    <property type="entry name" value="N_methyl_site"/>
</dbReference>
<dbReference type="GO" id="GO:0016020">
    <property type="term" value="C:membrane"/>
    <property type="evidence" value="ECO:0007669"/>
    <property type="project" value="UniProtKB-SubCell"/>
</dbReference>
<evidence type="ECO:0000256" key="2">
    <source>
        <dbReference type="ARBA" id="ARBA00022481"/>
    </source>
</evidence>
<reference evidence="9" key="1">
    <citation type="submission" date="2017-09" db="EMBL/GenBank/DDBJ databases">
        <title>Metaegenomics of thermophilic ammonia-oxidizing enrichment culture.</title>
        <authorList>
            <person name="Kato S."/>
            <person name="Suzuki K."/>
        </authorList>
    </citation>
    <scope>NUCLEOTIDE SEQUENCE [LARGE SCALE GENOMIC DNA]</scope>
</reference>
<dbReference type="PANTHER" id="PTHR30093">
    <property type="entry name" value="GENERAL SECRETION PATHWAY PROTEIN G"/>
    <property type="match status" value="1"/>
</dbReference>
<organism evidence="8 9">
    <name type="scientific">Candidatus Fervidibacter japonicus</name>
    <dbReference type="NCBI Taxonomy" id="2035412"/>
    <lineage>
        <taxon>Bacteria</taxon>
        <taxon>Candidatus Fervidibacterota</taxon>
        <taxon>Candidatus Fervidibacter</taxon>
    </lineage>
</organism>
<keyword evidence="4 6" id="KW-1133">Transmembrane helix</keyword>
<gene>
    <name evidence="8" type="ORF">HRbin17_01627</name>
</gene>
<evidence type="ECO:0000259" key="7">
    <source>
        <dbReference type="Pfam" id="PF07596"/>
    </source>
</evidence>
<sequence>MLRRNLGRHIAAMQPLKSLRVGFTLIELLVVIAIIAILAAILFPVFSQARAKARQAACLNNFKQVGTAMLQYTQDYDECFPYNRFYGPRGAAFQNWKYGLFPYIRNLQVYECPEARAQIARMLGDTQRPWRGSPMDETWAHCNLNSPWYTGDPLCTVPQQANLWFPRGYTVNGAVFNLAASVLGWANPPRHQAQLQVPAETVWLQDGRNYEPDTGPWVSVRCWCPPPGDSVGGDVPEPSSPCGFVRQYGWLINHLKGVVFAYADGHAKWTRLALAIERNDWKWACLQRPGEQTFHPPGVQDYSPASCGGVPDASACRSYAAGNIAAEYR</sequence>
<name>A0A2H5XD54_9BACT</name>
<protein>
    <recommendedName>
        <fullName evidence="7">DUF1559 domain-containing protein</fullName>
    </recommendedName>
</protein>
<evidence type="ECO:0000313" key="8">
    <source>
        <dbReference type="EMBL" id="GBC99106.1"/>
    </source>
</evidence>
<dbReference type="EMBL" id="BEHT01000021">
    <property type="protein sequence ID" value="GBC99106.1"/>
    <property type="molecule type" value="Genomic_DNA"/>
</dbReference>
<evidence type="ECO:0000256" key="6">
    <source>
        <dbReference type="SAM" id="Phobius"/>
    </source>
</evidence>
<proteinExistence type="predicted"/>
<evidence type="ECO:0000256" key="1">
    <source>
        <dbReference type="ARBA" id="ARBA00004167"/>
    </source>
</evidence>
<keyword evidence="5 6" id="KW-0472">Membrane</keyword>
<comment type="caution">
    <text evidence="8">The sequence shown here is derived from an EMBL/GenBank/DDBJ whole genome shotgun (WGS) entry which is preliminary data.</text>
</comment>
<dbReference type="InterPro" id="IPR011453">
    <property type="entry name" value="DUF1559"/>
</dbReference>
<dbReference type="AlphaFoldDB" id="A0A2H5XD54"/>
<evidence type="ECO:0000256" key="3">
    <source>
        <dbReference type="ARBA" id="ARBA00022692"/>
    </source>
</evidence>
<feature type="domain" description="DUF1559" evidence="7">
    <location>
        <begin position="48"/>
        <end position="111"/>
    </location>
</feature>
<dbReference type="PANTHER" id="PTHR30093:SF44">
    <property type="entry name" value="TYPE II SECRETION SYSTEM CORE PROTEIN G"/>
    <property type="match status" value="1"/>
</dbReference>
<keyword evidence="3 6" id="KW-0812">Transmembrane</keyword>